<dbReference type="STRING" id="5888.A0DTD9"/>
<protein>
    <recommendedName>
        <fullName evidence="9">O-acyltransferase</fullName>
    </recommendedName>
</protein>
<feature type="transmembrane region" description="Helical" evidence="12">
    <location>
        <begin position="123"/>
        <end position="141"/>
    </location>
</feature>
<evidence type="ECO:0000256" key="9">
    <source>
        <dbReference type="PIRNR" id="PIRNR000439"/>
    </source>
</evidence>
<dbReference type="GO" id="GO:0008374">
    <property type="term" value="F:O-acyltransferase activity"/>
    <property type="evidence" value="ECO:0000318"/>
    <property type="project" value="GO_Central"/>
</dbReference>
<feature type="coiled-coil region" evidence="11">
    <location>
        <begin position="31"/>
        <end position="81"/>
    </location>
</feature>
<dbReference type="GeneID" id="5039505"/>
<evidence type="ECO:0000256" key="10">
    <source>
        <dbReference type="PIRSR" id="PIRSR000439-1"/>
    </source>
</evidence>
<keyword evidence="14" id="KW-1185">Reference proteome</keyword>
<proteinExistence type="inferred from homology"/>
<feature type="transmembrane region" description="Helical" evidence="12">
    <location>
        <begin position="496"/>
        <end position="515"/>
    </location>
</feature>
<comment type="similarity">
    <text evidence="2 9">Belongs to the membrane-bound acyltransferase family. Sterol o-acyltransferase subfamily.</text>
</comment>
<evidence type="ECO:0000256" key="5">
    <source>
        <dbReference type="ARBA" id="ARBA00022824"/>
    </source>
</evidence>
<keyword evidence="8 9" id="KW-0012">Acyltransferase</keyword>
<gene>
    <name evidence="13" type="ORF">GSPATT00019987001</name>
</gene>
<dbReference type="Proteomes" id="UP000000600">
    <property type="component" value="Unassembled WGS sequence"/>
</dbReference>
<evidence type="ECO:0000256" key="2">
    <source>
        <dbReference type="ARBA" id="ARBA00009010"/>
    </source>
</evidence>
<evidence type="ECO:0000256" key="12">
    <source>
        <dbReference type="SAM" id="Phobius"/>
    </source>
</evidence>
<keyword evidence="5 9" id="KW-0256">Endoplasmic reticulum</keyword>
<dbReference type="AlphaFoldDB" id="A0DTD9"/>
<accession>A0DTD9</accession>
<dbReference type="PANTHER" id="PTHR10408:SF8">
    <property type="entry name" value="O-ACYLTRANSFERASE"/>
    <property type="match status" value="1"/>
</dbReference>
<keyword evidence="11" id="KW-0175">Coiled coil</keyword>
<keyword evidence="4 12" id="KW-0812">Transmembrane</keyword>
<feature type="transmembrane region" description="Helical" evidence="12">
    <location>
        <begin position="197"/>
        <end position="220"/>
    </location>
</feature>
<dbReference type="KEGG" id="ptm:GSPATT00019987001"/>
<keyword evidence="6 12" id="KW-1133">Transmembrane helix</keyword>
<dbReference type="EMBL" id="CT868574">
    <property type="protein sequence ID" value="CAK86306.1"/>
    <property type="molecule type" value="Genomic_DNA"/>
</dbReference>
<organism evidence="13 14">
    <name type="scientific">Paramecium tetraurelia</name>
    <dbReference type="NCBI Taxonomy" id="5888"/>
    <lineage>
        <taxon>Eukaryota</taxon>
        <taxon>Sar</taxon>
        <taxon>Alveolata</taxon>
        <taxon>Ciliophora</taxon>
        <taxon>Intramacronucleata</taxon>
        <taxon>Oligohymenophorea</taxon>
        <taxon>Peniculida</taxon>
        <taxon>Parameciidae</taxon>
        <taxon>Paramecium</taxon>
    </lineage>
</organism>
<dbReference type="HOGENOM" id="CLU_031845_0_0_1"/>
<feature type="transmembrane region" description="Helical" evidence="12">
    <location>
        <begin position="360"/>
        <end position="383"/>
    </location>
</feature>
<evidence type="ECO:0000256" key="8">
    <source>
        <dbReference type="ARBA" id="ARBA00023315"/>
    </source>
</evidence>
<keyword evidence="7 9" id="KW-0472">Membrane</keyword>
<dbReference type="GO" id="GO:0005789">
    <property type="term" value="C:endoplasmic reticulum membrane"/>
    <property type="evidence" value="ECO:0000318"/>
    <property type="project" value="GO_Central"/>
</dbReference>
<evidence type="ECO:0000313" key="13">
    <source>
        <dbReference type="EMBL" id="CAK86306.1"/>
    </source>
</evidence>
<evidence type="ECO:0000256" key="3">
    <source>
        <dbReference type="ARBA" id="ARBA00022679"/>
    </source>
</evidence>
<dbReference type="OrthoDB" id="10039049at2759"/>
<dbReference type="InterPro" id="IPR004299">
    <property type="entry name" value="MBOAT_fam"/>
</dbReference>
<dbReference type="PIRSF" id="PIRSF000439">
    <property type="entry name" value="Oat_ACAT_DAG_ARE"/>
    <property type="match status" value="1"/>
</dbReference>
<evidence type="ECO:0000313" key="14">
    <source>
        <dbReference type="Proteomes" id="UP000000600"/>
    </source>
</evidence>
<evidence type="ECO:0000256" key="11">
    <source>
        <dbReference type="SAM" id="Coils"/>
    </source>
</evidence>
<comment type="subcellular location">
    <subcellularLocation>
        <location evidence="1 9">Endoplasmic reticulum membrane</location>
        <topology evidence="1 9">Multi-pass membrane protein</topology>
    </subcellularLocation>
</comment>
<reference evidence="13 14" key="1">
    <citation type="journal article" date="2006" name="Nature">
        <title>Global trends of whole-genome duplications revealed by the ciliate Paramecium tetraurelia.</title>
        <authorList>
            <consortium name="Genoscope"/>
            <person name="Aury J.-M."/>
            <person name="Jaillon O."/>
            <person name="Duret L."/>
            <person name="Noel B."/>
            <person name="Jubin C."/>
            <person name="Porcel B.M."/>
            <person name="Segurens B."/>
            <person name="Daubin V."/>
            <person name="Anthouard V."/>
            <person name="Aiach N."/>
            <person name="Arnaiz O."/>
            <person name="Billaut A."/>
            <person name="Beisson J."/>
            <person name="Blanc I."/>
            <person name="Bouhouche K."/>
            <person name="Camara F."/>
            <person name="Duharcourt S."/>
            <person name="Guigo R."/>
            <person name="Gogendeau D."/>
            <person name="Katinka M."/>
            <person name="Keller A.-M."/>
            <person name="Kissmehl R."/>
            <person name="Klotz C."/>
            <person name="Koll F."/>
            <person name="Le Moue A."/>
            <person name="Lepere C."/>
            <person name="Malinsky S."/>
            <person name="Nowacki M."/>
            <person name="Nowak J.K."/>
            <person name="Plattner H."/>
            <person name="Poulain J."/>
            <person name="Ruiz F."/>
            <person name="Serrano V."/>
            <person name="Zagulski M."/>
            <person name="Dessen P."/>
            <person name="Betermier M."/>
            <person name="Weissenbach J."/>
            <person name="Scarpelli C."/>
            <person name="Schachter V."/>
            <person name="Sperling L."/>
            <person name="Meyer E."/>
            <person name="Cohen J."/>
            <person name="Wincker P."/>
        </authorList>
    </citation>
    <scope>NUCLEOTIDE SEQUENCE [LARGE SCALE GENOMIC DNA]</scope>
    <source>
        <strain evidence="13 14">Stock d4-2</strain>
    </source>
</reference>
<feature type="transmembrane region" description="Helical" evidence="12">
    <location>
        <begin position="161"/>
        <end position="185"/>
    </location>
</feature>
<evidence type="ECO:0000256" key="4">
    <source>
        <dbReference type="ARBA" id="ARBA00022692"/>
    </source>
</evidence>
<dbReference type="eggNOG" id="KOG0380">
    <property type="taxonomic scope" value="Eukaryota"/>
</dbReference>
<dbReference type="Pfam" id="PF03062">
    <property type="entry name" value="MBOAT"/>
    <property type="match status" value="1"/>
</dbReference>
<feature type="active site" evidence="10">
    <location>
        <position position="455"/>
    </location>
</feature>
<feature type="transmembrane region" description="Helical" evidence="12">
    <location>
        <begin position="317"/>
        <end position="339"/>
    </location>
</feature>
<dbReference type="PANTHER" id="PTHR10408">
    <property type="entry name" value="STEROL O-ACYLTRANSFERASE"/>
    <property type="match status" value="1"/>
</dbReference>
<name>A0DTD9_PARTE</name>
<dbReference type="OMA" id="TMNDRHT"/>
<feature type="transmembrane region" description="Helical" evidence="12">
    <location>
        <begin position="465"/>
        <end position="484"/>
    </location>
</feature>
<keyword evidence="3 9" id="KW-0808">Transferase</keyword>
<dbReference type="RefSeq" id="XP_001453703.1">
    <property type="nucleotide sequence ID" value="XM_001453666.1"/>
</dbReference>
<evidence type="ECO:0000256" key="6">
    <source>
        <dbReference type="ARBA" id="ARBA00022989"/>
    </source>
</evidence>
<sequence length="549" mass="65880">MRKKQQLIKMEKENDSSLPTTAIASQKKFPNKELENDLFEYKAKMINHIENRILQSQKKLEDSIREEMEQFEQQISKTIHELRDDQFDHKVSSTNHEEKQMEKVFRYKPSLLSEMMKQSDYKTLYHMIMASMFILMGNLWIQDYLERGIIFDMDTFFWCFQTPLLVAEIWFALVLSSYLTVYWVIYCNQNKIKPFTAILVFSLHQIISIMAACYMTTAWVNGFGSRMIVMCEAVRMMMKNYSYARNKMLYGTENKYKYFILQSFEKKGITKQNALLPDINIQSLSQELKRYTYFSLAPTLLYRDYYVKAPNYSRKKVIIEFANFFLCIYYGFILFRSFCKEPILQLRYQNLTLMNFIVTLYKLMMPSTFSLVLVFFGLLHSWFNGWAELLRFPDRTFYHDWWTASEFGQYYRKWNVIVHEFLYYYVYLDSEKLSQGKRSRLFRQLITFGCSAVIHEIILTFALGFFYPICFLLFTGPGILFIQAKEIFKQKGWFNILFWVLMYIGTSVMITLYLTEYYARILINDSLVEQKWGIIQYLIPRTFYLITGI</sequence>
<dbReference type="InParanoid" id="A0DTD9"/>
<evidence type="ECO:0000256" key="7">
    <source>
        <dbReference type="ARBA" id="ARBA00023136"/>
    </source>
</evidence>
<dbReference type="InterPro" id="IPR014371">
    <property type="entry name" value="Oat_ACAT_DAG_ARE"/>
</dbReference>
<evidence type="ECO:0000256" key="1">
    <source>
        <dbReference type="ARBA" id="ARBA00004477"/>
    </source>
</evidence>